<reference evidence="3" key="1">
    <citation type="submission" date="2007-02" db="EMBL/GenBank/DDBJ databases">
        <title>Complete sequence of Pyrobaculum calidifontis JCM 11548.</title>
        <authorList>
            <consortium name="US DOE Joint Genome Institute"/>
            <person name="Copeland A."/>
            <person name="Lucas S."/>
            <person name="Lapidus A."/>
            <person name="Barry K."/>
            <person name="Glavina del Rio T."/>
            <person name="Dalin E."/>
            <person name="Tice H."/>
            <person name="Pitluck S."/>
            <person name="Chain P."/>
            <person name="Malfatti S."/>
            <person name="Shin M."/>
            <person name="Vergez L."/>
            <person name="Schmutz J."/>
            <person name="Larimer F."/>
            <person name="Land M."/>
            <person name="Hauser L."/>
            <person name="Kyrpides N."/>
            <person name="Mikhailova N."/>
            <person name="Cozen A.E."/>
            <person name="Fitz-Gibbon S.T."/>
            <person name="House C.H."/>
            <person name="Saltikov C."/>
            <person name="Lowe T.M."/>
            <person name="Richardson P."/>
        </authorList>
    </citation>
    <scope>NUCLEOTIDE SEQUENCE [LARGE SCALE GENOMIC DNA]</scope>
    <source>
        <strain evidence="3">JCM 11548</strain>
    </source>
</reference>
<dbReference type="NCBIfam" id="TIGR02122">
    <property type="entry name" value="TRAP_TAXI"/>
    <property type="match status" value="1"/>
</dbReference>
<dbReference type="Gene3D" id="3.40.190.10">
    <property type="entry name" value="Periplasmic binding protein-like II"/>
    <property type="match status" value="2"/>
</dbReference>
<dbReference type="InterPro" id="IPR011852">
    <property type="entry name" value="TRAP_TAXI"/>
</dbReference>
<name>A3MSM7_PYRCJ</name>
<dbReference type="Proteomes" id="UP000001431">
    <property type="component" value="Chromosome"/>
</dbReference>
<keyword evidence="2" id="KW-0812">Transmembrane</keyword>
<evidence type="ECO:0000313" key="4">
    <source>
        <dbReference type="Proteomes" id="UP000001431"/>
    </source>
</evidence>
<dbReference type="PANTHER" id="PTHR42941:SF1">
    <property type="entry name" value="SLL1037 PROTEIN"/>
    <property type="match status" value="1"/>
</dbReference>
<protein>
    <submittedName>
        <fullName evidence="3">TRAP transporter solute receptor, TAXI family</fullName>
    </submittedName>
</protein>
<feature type="compositionally biased region" description="Low complexity" evidence="1">
    <location>
        <begin position="47"/>
        <end position="59"/>
    </location>
</feature>
<dbReference type="PANTHER" id="PTHR42941">
    <property type="entry name" value="SLL1037 PROTEIN"/>
    <property type="match status" value="1"/>
</dbReference>
<dbReference type="SUPFAM" id="SSF53850">
    <property type="entry name" value="Periplasmic binding protein-like II"/>
    <property type="match status" value="1"/>
</dbReference>
<gene>
    <name evidence="3" type="ordered locus">Pcal_0207</name>
</gene>
<organism evidence="3 4">
    <name type="scientific">Pyrobaculum calidifontis (strain DSM 21063 / JCM 11548 / VA1)</name>
    <dbReference type="NCBI Taxonomy" id="410359"/>
    <lineage>
        <taxon>Archaea</taxon>
        <taxon>Thermoproteota</taxon>
        <taxon>Thermoprotei</taxon>
        <taxon>Thermoproteales</taxon>
        <taxon>Thermoproteaceae</taxon>
        <taxon>Pyrobaculum</taxon>
    </lineage>
</organism>
<dbReference type="EMBL" id="CP000561">
    <property type="protein sequence ID" value="ABO07644.1"/>
    <property type="molecule type" value="Genomic_DNA"/>
</dbReference>
<evidence type="ECO:0000256" key="2">
    <source>
        <dbReference type="SAM" id="Phobius"/>
    </source>
</evidence>
<keyword evidence="2" id="KW-1133">Transmembrane helix</keyword>
<accession>A3MSM7</accession>
<sequence>MKLIQRSMDKKVGILIAIVVVIIAAVLAVWLASTPPPTTTPKPATPSPTTTTTQPTTTQAPTVSRITIATGGIGGVYYYYGSIIASILNNYTDIRANAIQTAASIDNLLLIRDRGVEYCATTLPDSAYLAYTGQHPKFANKTAPIAILWAMYPNYLHIVTKASTGIKTIYDLKGKRVSTGAPGSGTEVNALSVLQLVGIDPAKDFAKWEKLGVQESAKALADGTIDAFFWSGGLPTGSIVELSALLKQRGDQIVLISIPDDVIKAYAEKYPGVAARGVIPASVYGAPQDAVTLAYWNFFVCHKDLPADVAYKITKAVFEHLDILQKSVAAAKDTNLKNALIALGGKIPYHQGALKYFCEAGLQQACQALSK</sequence>
<dbReference type="Pfam" id="PF16868">
    <property type="entry name" value="NMT1_3"/>
    <property type="match status" value="1"/>
</dbReference>
<dbReference type="AlphaFoldDB" id="A3MSM7"/>
<evidence type="ECO:0000256" key="1">
    <source>
        <dbReference type="SAM" id="MobiDB-lite"/>
    </source>
</evidence>
<feature type="region of interest" description="Disordered" evidence="1">
    <location>
        <begin position="37"/>
        <end position="59"/>
    </location>
</feature>
<dbReference type="HOGENOM" id="CLU_033215_4_1_2"/>
<dbReference type="STRING" id="410359.Pcal_0207"/>
<dbReference type="eggNOG" id="arCOG01801">
    <property type="taxonomic scope" value="Archaea"/>
</dbReference>
<feature type="compositionally biased region" description="Pro residues" evidence="1">
    <location>
        <begin position="37"/>
        <end position="46"/>
    </location>
</feature>
<proteinExistence type="predicted"/>
<keyword evidence="4" id="KW-1185">Reference proteome</keyword>
<feature type="transmembrane region" description="Helical" evidence="2">
    <location>
        <begin position="12"/>
        <end position="32"/>
    </location>
</feature>
<evidence type="ECO:0000313" key="3">
    <source>
        <dbReference type="EMBL" id="ABO07644.1"/>
    </source>
</evidence>
<dbReference type="KEGG" id="pcl:Pcal_0207"/>
<keyword evidence="3" id="KW-0675">Receptor</keyword>
<dbReference type="CDD" id="cd13569">
    <property type="entry name" value="PBP2_TAXI_TRAP_like_1"/>
    <property type="match status" value="1"/>
</dbReference>
<keyword evidence="2" id="KW-0472">Membrane</keyword>